<name>A0A7X2LZK4_9BACI</name>
<evidence type="ECO:0000256" key="5">
    <source>
        <dbReference type="ARBA" id="ARBA00008378"/>
    </source>
</evidence>
<evidence type="ECO:0000256" key="10">
    <source>
        <dbReference type="ARBA" id="ARBA00022723"/>
    </source>
</evidence>
<evidence type="ECO:0000256" key="13">
    <source>
        <dbReference type="ARBA" id="ARBA00022842"/>
    </source>
</evidence>
<dbReference type="GO" id="GO:0043137">
    <property type="term" value="P:DNA replication, removal of RNA primer"/>
    <property type="evidence" value="ECO:0007669"/>
    <property type="project" value="TreeGrafter"/>
</dbReference>
<reference evidence="17 18" key="1">
    <citation type="submission" date="2019-11" db="EMBL/GenBank/DDBJ databases">
        <title>Bacillus lacus genome.</title>
        <authorList>
            <person name="Allen C.J."/>
            <person name="Newman J.D."/>
        </authorList>
    </citation>
    <scope>NUCLEOTIDE SEQUENCE [LARGE SCALE GENOMIC DNA]</scope>
    <source>
        <strain evidence="17 18">KCTC 33946</strain>
    </source>
</reference>
<dbReference type="InterPro" id="IPR001352">
    <property type="entry name" value="RNase_HII/HIII"/>
</dbReference>
<dbReference type="PIRSF" id="PIRSF037748">
    <property type="entry name" value="RnhC"/>
    <property type="match status" value="1"/>
</dbReference>
<comment type="cofactor">
    <cofactor evidence="2">
        <name>Mg(2+)</name>
        <dbReference type="ChEBI" id="CHEBI:18420"/>
    </cofactor>
</comment>
<evidence type="ECO:0000256" key="14">
    <source>
        <dbReference type="HAMAP-Rule" id="MF_00053"/>
    </source>
</evidence>
<comment type="cofactor">
    <cofactor evidence="14 15">
        <name>Mn(2+)</name>
        <dbReference type="ChEBI" id="CHEBI:29035"/>
    </cofactor>
    <cofactor evidence="14 15">
        <name>Mg(2+)</name>
        <dbReference type="ChEBI" id="CHEBI:18420"/>
    </cofactor>
    <text evidence="14 15">Manganese or magnesium. Binds 1 divalent metal ion per monomer in the absence of substrate. May bind a second metal ion after substrate binding.</text>
</comment>
<evidence type="ECO:0000256" key="12">
    <source>
        <dbReference type="ARBA" id="ARBA00022801"/>
    </source>
</evidence>
<keyword evidence="8 14" id="KW-0963">Cytoplasm</keyword>
<dbReference type="GO" id="GO:0000287">
    <property type="term" value="F:magnesium ion binding"/>
    <property type="evidence" value="ECO:0007669"/>
    <property type="project" value="UniProtKB-UniRule"/>
</dbReference>
<comment type="caution">
    <text evidence="17">The sequence shown here is derived from an EMBL/GenBank/DDBJ whole genome shotgun (WGS) entry which is preliminary data.</text>
</comment>
<dbReference type="InterPro" id="IPR012337">
    <property type="entry name" value="RNaseH-like_sf"/>
</dbReference>
<evidence type="ECO:0000259" key="16">
    <source>
        <dbReference type="PROSITE" id="PS51975"/>
    </source>
</evidence>
<dbReference type="AlphaFoldDB" id="A0A7X2LZK4"/>
<accession>A0A7X2LZK4</accession>
<proteinExistence type="inferred from homology"/>
<dbReference type="CDD" id="cd06590">
    <property type="entry name" value="RNase_HII_bacteria_HIII_like"/>
    <property type="match status" value="1"/>
</dbReference>
<comment type="function">
    <text evidence="3 14">Endonuclease that specifically degrades the RNA of RNA-DNA hybrids.</text>
</comment>
<keyword evidence="9 14" id="KW-0540">Nuclease</keyword>
<dbReference type="HAMAP" id="MF_00053">
    <property type="entry name" value="RNase_HIII"/>
    <property type="match status" value="1"/>
</dbReference>
<dbReference type="FunFam" id="3.30.420.10:FF:000047">
    <property type="entry name" value="Ribonuclease HIII"/>
    <property type="match status" value="1"/>
</dbReference>
<evidence type="ECO:0000256" key="4">
    <source>
        <dbReference type="ARBA" id="ARBA00004496"/>
    </source>
</evidence>
<evidence type="ECO:0000256" key="11">
    <source>
        <dbReference type="ARBA" id="ARBA00022759"/>
    </source>
</evidence>
<dbReference type="InterPro" id="IPR004641">
    <property type="entry name" value="RNase_HIII"/>
</dbReference>
<feature type="binding site" evidence="14 15">
    <location>
        <position position="100"/>
    </location>
    <ligand>
        <name>a divalent metal cation</name>
        <dbReference type="ChEBI" id="CHEBI:60240"/>
    </ligand>
</feature>
<evidence type="ECO:0000256" key="7">
    <source>
        <dbReference type="ARBA" id="ARBA00021407"/>
    </source>
</evidence>
<dbReference type="CDD" id="cd14796">
    <property type="entry name" value="RNAse_HIII_N"/>
    <property type="match status" value="1"/>
</dbReference>
<evidence type="ECO:0000256" key="15">
    <source>
        <dbReference type="PROSITE-ProRule" id="PRU01319"/>
    </source>
</evidence>
<dbReference type="RefSeq" id="WP_154306930.1">
    <property type="nucleotide sequence ID" value="NZ_WKKI01000007.1"/>
</dbReference>
<dbReference type="Gene3D" id="3.30.310.10">
    <property type="entry name" value="TATA-Binding Protein"/>
    <property type="match status" value="1"/>
</dbReference>
<dbReference type="OrthoDB" id="9777935at2"/>
<dbReference type="GO" id="GO:0005737">
    <property type="term" value="C:cytoplasm"/>
    <property type="evidence" value="ECO:0007669"/>
    <property type="project" value="UniProtKB-SubCell"/>
</dbReference>
<dbReference type="Pfam" id="PF11858">
    <property type="entry name" value="DUF3378"/>
    <property type="match status" value="1"/>
</dbReference>
<dbReference type="InterPro" id="IPR012295">
    <property type="entry name" value="TBP_dom_sf"/>
</dbReference>
<dbReference type="Gene3D" id="3.30.420.10">
    <property type="entry name" value="Ribonuclease H-like superfamily/Ribonuclease H"/>
    <property type="match status" value="1"/>
</dbReference>
<dbReference type="InterPro" id="IPR024567">
    <property type="entry name" value="RNase_HII/HIII_dom"/>
</dbReference>
<dbReference type="GO" id="GO:0006298">
    <property type="term" value="P:mismatch repair"/>
    <property type="evidence" value="ECO:0007669"/>
    <property type="project" value="TreeGrafter"/>
</dbReference>
<evidence type="ECO:0000313" key="18">
    <source>
        <dbReference type="Proteomes" id="UP000448867"/>
    </source>
</evidence>
<organism evidence="17 18">
    <name type="scientific">Metabacillus lacus</name>
    <dbReference type="NCBI Taxonomy" id="1983721"/>
    <lineage>
        <taxon>Bacteria</taxon>
        <taxon>Bacillati</taxon>
        <taxon>Bacillota</taxon>
        <taxon>Bacilli</taxon>
        <taxon>Bacillales</taxon>
        <taxon>Bacillaceae</taxon>
        <taxon>Metabacillus</taxon>
    </lineage>
</organism>
<sequence>MSHAVLTVSGDTMIKMKKAYQKHLSPKTPPGGVFAAKLTGCTITAYQSGKVLFQGVSAAEEAGKWGSPAPGKPVQKVSKAPSIFSPPPNIAELSIVGSDEVGTGDFFGPMTVTAAYVKKEQLGLLKEIGVKDSKNLNDDQISAIAKDLLHIIPYSLLILHNPKYNELQKQGMSQGKMKALLHNKAISNLLEKIKPDVPEGILIDQFAEPGVYYNYLKSAPPFKSQTYFSTKAEGIHLAVAAASIISRYSFVKEFEKLSKSAGMILPKGAGPKVDQAAAKLIKKHGKDYLAAFTKEHFANTQKARKLAGL</sequence>
<evidence type="ECO:0000256" key="2">
    <source>
        <dbReference type="ARBA" id="ARBA00001946"/>
    </source>
</evidence>
<dbReference type="EMBL" id="WKKI01000007">
    <property type="protein sequence ID" value="MRX71794.1"/>
    <property type="molecule type" value="Genomic_DNA"/>
</dbReference>
<feature type="binding site" evidence="14 15">
    <location>
        <position position="204"/>
    </location>
    <ligand>
        <name>a divalent metal cation</name>
        <dbReference type="ChEBI" id="CHEBI:60240"/>
    </ligand>
</feature>
<dbReference type="NCBIfam" id="TIGR00716">
    <property type="entry name" value="rnhC"/>
    <property type="match status" value="1"/>
</dbReference>
<dbReference type="PROSITE" id="PS51975">
    <property type="entry name" value="RNASE_H_2"/>
    <property type="match status" value="1"/>
</dbReference>
<gene>
    <name evidence="14" type="primary">rnhC</name>
    <name evidence="17" type="ORF">GJU40_06335</name>
</gene>
<dbReference type="InterPro" id="IPR024568">
    <property type="entry name" value="RNase_HIII_N"/>
</dbReference>
<dbReference type="Proteomes" id="UP000448867">
    <property type="component" value="Unassembled WGS sequence"/>
</dbReference>
<protein>
    <recommendedName>
        <fullName evidence="7 14">Ribonuclease HIII</fullName>
        <shortName evidence="14">RNase HIII</shortName>
        <ecNumber evidence="6 14">3.1.26.4</ecNumber>
    </recommendedName>
</protein>
<dbReference type="GO" id="GO:0004523">
    <property type="term" value="F:RNA-DNA hybrid ribonuclease activity"/>
    <property type="evidence" value="ECO:0007669"/>
    <property type="project" value="UniProtKB-UniRule"/>
</dbReference>
<evidence type="ECO:0000256" key="1">
    <source>
        <dbReference type="ARBA" id="ARBA00000077"/>
    </source>
</evidence>
<dbReference type="InterPro" id="IPR036397">
    <property type="entry name" value="RNaseH_sf"/>
</dbReference>
<keyword evidence="13 14" id="KW-0460">Magnesium</keyword>
<dbReference type="SUPFAM" id="SSF53098">
    <property type="entry name" value="Ribonuclease H-like"/>
    <property type="match status" value="1"/>
</dbReference>
<comment type="similarity">
    <text evidence="5 14">Belongs to the RNase HII family. RnhC subfamily.</text>
</comment>
<comment type="catalytic activity">
    <reaction evidence="1 14 15">
        <text>Endonucleolytic cleavage to 5'-phosphomonoester.</text>
        <dbReference type="EC" id="3.1.26.4"/>
    </reaction>
</comment>
<dbReference type="GO" id="GO:0032299">
    <property type="term" value="C:ribonuclease H2 complex"/>
    <property type="evidence" value="ECO:0007669"/>
    <property type="project" value="TreeGrafter"/>
</dbReference>
<evidence type="ECO:0000313" key="17">
    <source>
        <dbReference type="EMBL" id="MRX71794.1"/>
    </source>
</evidence>
<dbReference type="GO" id="GO:0003723">
    <property type="term" value="F:RNA binding"/>
    <property type="evidence" value="ECO:0007669"/>
    <property type="project" value="UniProtKB-UniRule"/>
</dbReference>
<evidence type="ECO:0000256" key="6">
    <source>
        <dbReference type="ARBA" id="ARBA00012180"/>
    </source>
</evidence>
<feature type="domain" description="RNase H type-2" evidence="16">
    <location>
        <begin position="93"/>
        <end position="309"/>
    </location>
</feature>
<evidence type="ECO:0000256" key="8">
    <source>
        <dbReference type="ARBA" id="ARBA00022490"/>
    </source>
</evidence>
<dbReference type="PANTHER" id="PTHR10954:SF23">
    <property type="entry name" value="RIBONUCLEASE"/>
    <property type="match status" value="1"/>
</dbReference>
<dbReference type="Pfam" id="PF01351">
    <property type="entry name" value="RNase_HII"/>
    <property type="match status" value="1"/>
</dbReference>
<dbReference type="PANTHER" id="PTHR10954">
    <property type="entry name" value="RIBONUCLEASE H2 SUBUNIT A"/>
    <property type="match status" value="1"/>
</dbReference>
<feature type="binding site" evidence="14 15">
    <location>
        <position position="99"/>
    </location>
    <ligand>
        <name>a divalent metal cation</name>
        <dbReference type="ChEBI" id="CHEBI:60240"/>
    </ligand>
</feature>
<evidence type="ECO:0000256" key="9">
    <source>
        <dbReference type="ARBA" id="ARBA00022722"/>
    </source>
</evidence>
<evidence type="ECO:0000256" key="3">
    <source>
        <dbReference type="ARBA" id="ARBA00004065"/>
    </source>
</evidence>
<dbReference type="EC" id="3.1.26.4" evidence="6 14"/>
<keyword evidence="18" id="KW-1185">Reference proteome</keyword>
<comment type="subcellular location">
    <subcellularLocation>
        <location evidence="4 14">Cytoplasm</location>
    </subcellularLocation>
</comment>
<keyword evidence="12 14" id="KW-0378">Hydrolase</keyword>
<keyword evidence="10 14" id="KW-0479">Metal-binding</keyword>
<keyword evidence="11 14" id="KW-0255">Endonuclease</keyword>